<dbReference type="GO" id="GO:0004370">
    <property type="term" value="F:glycerol kinase activity"/>
    <property type="evidence" value="ECO:0007669"/>
    <property type="project" value="TreeGrafter"/>
</dbReference>
<dbReference type="InterPro" id="IPR018484">
    <property type="entry name" value="FGGY_N"/>
</dbReference>
<dbReference type="RefSeq" id="WP_116281345.1">
    <property type="nucleotide sequence ID" value="NZ_NBXA01000001.1"/>
</dbReference>
<feature type="domain" description="Carbohydrate kinase FGGY N-terminal" evidence="9">
    <location>
        <begin position="42"/>
        <end position="280"/>
    </location>
</feature>
<keyword evidence="3" id="KW-0547">Nucleotide-binding</keyword>
<comment type="caution">
    <text evidence="11">The sequence shown here is derived from an EMBL/GenBank/DDBJ whole genome shotgun (WGS) entry which is preliminary data.</text>
</comment>
<dbReference type="GO" id="GO:0006071">
    <property type="term" value="P:glycerol metabolic process"/>
    <property type="evidence" value="ECO:0007669"/>
    <property type="project" value="TreeGrafter"/>
</dbReference>
<accession>A0A3E0W5L7</accession>
<dbReference type="CDD" id="cd07771">
    <property type="entry name" value="ASKHA_NBD_FGGY_RhaB-like"/>
    <property type="match status" value="1"/>
</dbReference>
<keyword evidence="4 11" id="KW-0418">Kinase</keyword>
<dbReference type="InterPro" id="IPR013449">
    <property type="entry name" value="Rhamnulokinase"/>
</dbReference>
<dbReference type="OrthoDB" id="9761504at2"/>
<name>A0A3E0W5L7_9MICO</name>
<dbReference type="PANTHER" id="PTHR10196">
    <property type="entry name" value="SUGAR KINASE"/>
    <property type="match status" value="1"/>
</dbReference>
<dbReference type="PANTHER" id="PTHR10196:SF93">
    <property type="entry name" value="L-RHAMNULOKINASE"/>
    <property type="match status" value="1"/>
</dbReference>
<keyword evidence="7" id="KW-0684">Rhamnose metabolism</keyword>
<proteinExistence type="inferred from homology"/>
<dbReference type="Pfam" id="PF00370">
    <property type="entry name" value="FGGY_N"/>
    <property type="match status" value="1"/>
</dbReference>
<evidence type="ECO:0000259" key="9">
    <source>
        <dbReference type="Pfam" id="PF00370"/>
    </source>
</evidence>
<sequence length="509" mass="52913">MSAEVAGPPGGGTAPGGGGGGAAAGGAAPGGGAALTGGVVAAIDLGATSGRVMLGYVGPDGIRLEPVARFPNTPVRTIDGLHWNILELYRNVLTGLAEAVRREPTLASIAVDSWAVDYALLRGDRMLGNPFHYRDDRTARGVDAIHHAVPFAELYRASGLQFLTINTVYQLGAEPRDILDQADALLLIPDLIGYWLTGERRAERTNASTTGLLNVQTREWDDTLVAALGLPRALFPALIEPGETVGQLLPAVAEEIGAAHLTRPLPVTAIGSHDTASAVMAVPAVDDDFAYISSGTWSLVGVELEHPVVSEESRAANFTNEGGVDGRVRFLQNVSGLWLLSESVRTWERSGEVIDLPSLLADAAAVAAPVAVFEVGDARFVAPGDMPARIAAWCRDHDQPVPTSRAEVVRSILESLAEAYSSSLATAAELSGKIIRTIHIVGGGSQNALLCQLTADRTGLPVLAGPVEATAIGNVLTQARAVGLVSGDLAALRALVAASFPPVRYEPAG</sequence>
<dbReference type="InterPro" id="IPR018485">
    <property type="entry name" value="FGGY_C"/>
</dbReference>
<evidence type="ECO:0000256" key="8">
    <source>
        <dbReference type="SAM" id="MobiDB-lite"/>
    </source>
</evidence>
<organism evidence="11 12">
    <name type="scientific">Subtercola boreus</name>
    <dbReference type="NCBI Taxonomy" id="120213"/>
    <lineage>
        <taxon>Bacteria</taxon>
        <taxon>Bacillati</taxon>
        <taxon>Actinomycetota</taxon>
        <taxon>Actinomycetes</taxon>
        <taxon>Micrococcales</taxon>
        <taxon>Microbacteriaceae</taxon>
        <taxon>Subtercola</taxon>
    </lineage>
</organism>
<feature type="region of interest" description="Disordered" evidence="8">
    <location>
        <begin position="1"/>
        <end position="27"/>
    </location>
</feature>
<keyword evidence="2" id="KW-0808">Transferase</keyword>
<evidence type="ECO:0000256" key="6">
    <source>
        <dbReference type="ARBA" id="ARBA00023157"/>
    </source>
</evidence>
<feature type="compositionally biased region" description="Gly residues" evidence="8">
    <location>
        <begin position="8"/>
        <end position="27"/>
    </location>
</feature>
<feature type="domain" description="Carbohydrate kinase FGGY C-terminal" evidence="10">
    <location>
        <begin position="290"/>
        <end position="481"/>
    </location>
</feature>
<gene>
    <name evidence="11" type="ORF">B7R21_00805</name>
</gene>
<dbReference type="GO" id="GO:0019301">
    <property type="term" value="P:rhamnose catabolic process"/>
    <property type="evidence" value="ECO:0007669"/>
    <property type="project" value="InterPro"/>
</dbReference>
<evidence type="ECO:0000256" key="7">
    <source>
        <dbReference type="ARBA" id="ARBA00023308"/>
    </source>
</evidence>
<evidence type="ECO:0000256" key="5">
    <source>
        <dbReference type="ARBA" id="ARBA00022840"/>
    </source>
</evidence>
<dbReference type="InterPro" id="IPR043129">
    <property type="entry name" value="ATPase_NBD"/>
</dbReference>
<evidence type="ECO:0000313" key="11">
    <source>
        <dbReference type="EMBL" id="RFA17310.1"/>
    </source>
</evidence>
<evidence type="ECO:0000256" key="2">
    <source>
        <dbReference type="ARBA" id="ARBA00022679"/>
    </source>
</evidence>
<dbReference type="Proteomes" id="UP000256709">
    <property type="component" value="Unassembled WGS sequence"/>
</dbReference>
<evidence type="ECO:0000256" key="3">
    <source>
        <dbReference type="ARBA" id="ARBA00022741"/>
    </source>
</evidence>
<evidence type="ECO:0000259" key="10">
    <source>
        <dbReference type="Pfam" id="PF02782"/>
    </source>
</evidence>
<dbReference type="SUPFAM" id="SSF53067">
    <property type="entry name" value="Actin-like ATPase domain"/>
    <property type="match status" value="2"/>
</dbReference>
<evidence type="ECO:0000313" key="12">
    <source>
        <dbReference type="Proteomes" id="UP000256709"/>
    </source>
</evidence>
<comment type="similarity">
    <text evidence="1">Belongs to the FGGY kinase family.</text>
</comment>
<protein>
    <submittedName>
        <fullName evidence="11">Rhamnulokinase</fullName>
    </submittedName>
</protein>
<dbReference type="GO" id="GO:0005829">
    <property type="term" value="C:cytosol"/>
    <property type="evidence" value="ECO:0007669"/>
    <property type="project" value="TreeGrafter"/>
</dbReference>
<reference evidence="11 12" key="1">
    <citation type="submission" date="2017-04" db="EMBL/GenBank/DDBJ databases">
        <title>Comparative genome analysis of Subtercola boreus.</title>
        <authorList>
            <person name="Cho Y.-J."/>
            <person name="Cho A."/>
            <person name="Kim O.-S."/>
            <person name="Lee J.-I."/>
        </authorList>
    </citation>
    <scope>NUCLEOTIDE SEQUENCE [LARGE SCALE GENOMIC DNA]</scope>
    <source>
        <strain evidence="11 12">P27444</strain>
    </source>
</reference>
<dbReference type="Gene3D" id="3.30.420.40">
    <property type="match status" value="2"/>
</dbReference>
<evidence type="ECO:0000256" key="1">
    <source>
        <dbReference type="ARBA" id="ARBA00009156"/>
    </source>
</evidence>
<evidence type="ECO:0000256" key="4">
    <source>
        <dbReference type="ARBA" id="ARBA00022777"/>
    </source>
</evidence>
<dbReference type="GO" id="GO:0005524">
    <property type="term" value="F:ATP binding"/>
    <property type="evidence" value="ECO:0007669"/>
    <property type="project" value="UniProtKB-KW"/>
</dbReference>
<dbReference type="GO" id="GO:0008993">
    <property type="term" value="F:rhamnulokinase activity"/>
    <property type="evidence" value="ECO:0007669"/>
    <property type="project" value="InterPro"/>
</dbReference>
<keyword evidence="6" id="KW-1015">Disulfide bond</keyword>
<dbReference type="Pfam" id="PF02782">
    <property type="entry name" value="FGGY_C"/>
    <property type="match status" value="1"/>
</dbReference>
<dbReference type="AlphaFoldDB" id="A0A3E0W5L7"/>
<keyword evidence="5" id="KW-0067">ATP-binding</keyword>
<dbReference type="EMBL" id="NBXA01000001">
    <property type="protein sequence ID" value="RFA17310.1"/>
    <property type="molecule type" value="Genomic_DNA"/>
</dbReference>